<dbReference type="PRINTS" id="PR00038">
    <property type="entry name" value="HTHLUXR"/>
</dbReference>
<dbReference type="GO" id="GO:0006355">
    <property type="term" value="P:regulation of DNA-templated transcription"/>
    <property type="evidence" value="ECO:0007669"/>
    <property type="project" value="InterPro"/>
</dbReference>
<dbReference type="EMBL" id="QVPD01000002">
    <property type="protein sequence ID" value="RFP61815.1"/>
    <property type="molecule type" value="Genomic_DNA"/>
</dbReference>
<evidence type="ECO:0000313" key="6">
    <source>
        <dbReference type="Proteomes" id="UP000262917"/>
    </source>
</evidence>
<dbReference type="InterPro" id="IPR036388">
    <property type="entry name" value="WH-like_DNA-bd_sf"/>
</dbReference>
<keyword evidence="6" id="KW-1185">Reference proteome</keyword>
<sequence>MSALPLLVIGPDPAWRSRMQGLLAARGEFEWLGAYAPAQPRPDHAGLPALLLLDGDDRSSDRRPRRPWLPAPRRLYFYRRPDAAALLRCIAARASACLGKAASPELTLRAIRAAGADLFVTMPGLLQDVRGADAPAPPAVAAAPSPLTGRQREIVRWAVRGLSNKQIARQLGISPETVKTHLHHVFERRGVHNRVALLGLPEESAAADAARGS</sequence>
<dbReference type="PROSITE" id="PS50043">
    <property type="entry name" value="HTH_LUXR_2"/>
    <property type="match status" value="1"/>
</dbReference>
<dbReference type="OrthoDB" id="1123107at2"/>
<evidence type="ECO:0000313" key="5">
    <source>
        <dbReference type="EMBL" id="RFP61815.1"/>
    </source>
</evidence>
<dbReference type="PROSITE" id="PS00622">
    <property type="entry name" value="HTH_LUXR_1"/>
    <property type="match status" value="1"/>
</dbReference>
<dbReference type="PANTHER" id="PTHR44688">
    <property type="entry name" value="DNA-BINDING TRANSCRIPTIONAL ACTIVATOR DEVR_DOSR"/>
    <property type="match status" value="1"/>
</dbReference>
<evidence type="ECO:0000256" key="2">
    <source>
        <dbReference type="ARBA" id="ARBA00023125"/>
    </source>
</evidence>
<proteinExistence type="predicted"/>
<dbReference type="PANTHER" id="PTHR44688:SF16">
    <property type="entry name" value="DNA-BINDING TRANSCRIPTIONAL ACTIVATOR DEVR_DOSR"/>
    <property type="match status" value="1"/>
</dbReference>
<dbReference type="Proteomes" id="UP000262917">
    <property type="component" value="Unassembled WGS sequence"/>
</dbReference>
<evidence type="ECO:0000256" key="3">
    <source>
        <dbReference type="ARBA" id="ARBA00023163"/>
    </source>
</evidence>
<protein>
    <submittedName>
        <fullName evidence="5">DNA-binding response regulator</fullName>
    </submittedName>
</protein>
<evidence type="ECO:0000256" key="1">
    <source>
        <dbReference type="ARBA" id="ARBA00023015"/>
    </source>
</evidence>
<dbReference type="AlphaFoldDB" id="A0A372DQJ2"/>
<dbReference type="InterPro" id="IPR000792">
    <property type="entry name" value="Tscrpt_reg_LuxR_C"/>
</dbReference>
<dbReference type="SUPFAM" id="SSF46894">
    <property type="entry name" value="C-terminal effector domain of the bipartite response regulators"/>
    <property type="match status" value="1"/>
</dbReference>
<dbReference type="CDD" id="cd06170">
    <property type="entry name" value="LuxR_C_like"/>
    <property type="match status" value="1"/>
</dbReference>
<organism evidence="5 6">
    <name type="scientific">Cognatiluteimonas weifangensis</name>
    <dbReference type="NCBI Taxonomy" id="2303539"/>
    <lineage>
        <taxon>Bacteria</taxon>
        <taxon>Pseudomonadati</taxon>
        <taxon>Pseudomonadota</taxon>
        <taxon>Gammaproteobacteria</taxon>
        <taxon>Lysobacterales</taxon>
        <taxon>Lysobacteraceae</taxon>
        <taxon>Cognatiluteimonas</taxon>
    </lineage>
</organism>
<dbReference type="Pfam" id="PF00196">
    <property type="entry name" value="GerE"/>
    <property type="match status" value="1"/>
</dbReference>
<keyword evidence="3" id="KW-0804">Transcription</keyword>
<keyword evidence="2 5" id="KW-0238">DNA-binding</keyword>
<name>A0A372DQJ2_9GAMM</name>
<accession>A0A372DQJ2</accession>
<dbReference type="SMART" id="SM00421">
    <property type="entry name" value="HTH_LUXR"/>
    <property type="match status" value="1"/>
</dbReference>
<dbReference type="InterPro" id="IPR016032">
    <property type="entry name" value="Sig_transdc_resp-reg_C-effctor"/>
</dbReference>
<reference evidence="5 6" key="1">
    <citation type="submission" date="2018-08" db="EMBL/GenBank/DDBJ databases">
        <title>Lysobacter weifangensis sp. nov., a new member of the family 'Xanthomonadaceae', isolated from soil in a farmland.</title>
        <authorList>
            <person name="Zhao H."/>
        </authorList>
    </citation>
    <scope>NUCLEOTIDE SEQUENCE [LARGE SCALE GENOMIC DNA]</scope>
    <source>
        <strain evidence="5 6">WF-2</strain>
    </source>
</reference>
<comment type="caution">
    <text evidence="5">The sequence shown here is derived from an EMBL/GenBank/DDBJ whole genome shotgun (WGS) entry which is preliminary data.</text>
</comment>
<evidence type="ECO:0000259" key="4">
    <source>
        <dbReference type="PROSITE" id="PS50043"/>
    </source>
</evidence>
<dbReference type="RefSeq" id="WP_117201428.1">
    <property type="nucleotide sequence ID" value="NZ_JBHTBK010000024.1"/>
</dbReference>
<gene>
    <name evidence="5" type="ORF">D0Y53_01765</name>
</gene>
<dbReference type="Gene3D" id="1.10.10.10">
    <property type="entry name" value="Winged helix-like DNA-binding domain superfamily/Winged helix DNA-binding domain"/>
    <property type="match status" value="1"/>
</dbReference>
<feature type="domain" description="HTH luxR-type" evidence="4">
    <location>
        <begin position="140"/>
        <end position="205"/>
    </location>
</feature>
<keyword evidence="1" id="KW-0805">Transcription regulation</keyword>
<dbReference type="GO" id="GO:0003677">
    <property type="term" value="F:DNA binding"/>
    <property type="evidence" value="ECO:0007669"/>
    <property type="project" value="UniProtKB-KW"/>
</dbReference>